<keyword evidence="4" id="KW-1185">Reference proteome</keyword>
<evidence type="ECO:0000313" key="4">
    <source>
        <dbReference type="Proteomes" id="UP000622687"/>
    </source>
</evidence>
<feature type="transmembrane region" description="Helical" evidence="1">
    <location>
        <begin position="301"/>
        <end position="320"/>
    </location>
</feature>
<dbReference type="InterPro" id="IPR011621">
    <property type="entry name" value="Metal-dep_PHydrolase_7TM_intra"/>
</dbReference>
<dbReference type="Pfam" id="PF01966">
    <property type="entry name" value="HD"/>
    <property type="match status" value="1"/>
</dbReference>
<dbReference type="InterPro" id="IPR011624">
    <property type="entry name" value="Metal-dep_PHydrolase_7TM_extra"/>
</dbReference>
<dbReference type="InterPro" id="IPR003607">
    <property type="entry name" value="HD/PDEase_dom"/>
</dbReference>
<keyword evidence="1" id="KW-1133">Transmembrane helix</keyword>
<dbReference type="Pfam" id="PF07698">
    <property type="entry name" value="7TM-7TMR_HD"/>
    <property type="match status" value="1"/>
</dbReference>
<keyword evidence="1" id="KW-0812">Transmembrane</keyword>
<evidence type="ECO:0000313" key="3">
    <source>
        <dbReference type="EMBL" id="MBI6871724.1"/>
    </source>
</evidence>
<feature type="transmembrane region" description="Helical" evidence="1">
    <location>
        <begin position="391"/>
        <end position="412"/>
    </location>
</feature>
<organism evidence="3 4">
    <name type="scientific">Clostridium aciditolerans</name>
    <dbReference type="NCBI Taxonomy" id="339861"/>
    <lineage>
        <taxon>Bacteria</taxon>
        <taxon>Bacillati</taxon>
        <taxon>Bacillota</taxon>
        <taxon>Clostridia</taxon>
        <taxon>Eubacteriales</taxon>
        <taxon>Clostridiaceae</taxon>
        <taxon>Clostridium</taxon>
    </lineage>
</organism>
<feature type="transmembrane region" description="Helical" evidence="1">
    <location>
        <begin position="326"/>
        <end position="342"/>
    </location>
</feature>
<dbReference type="InterPro" id="IPR006675">
    <property type="entry name" value="HDIG_dom"/>
</dbReference>
<keyword evidence="1" id="KW-0472">Membrane</keyword>
<feature type="transmembrane region" description="Helical" evidence="1">
    <location>
        <begin position="268"/>
        <end position="289"/>
    </location>
</feature>
<dbReference type="PANTHER" id="PTHR36442">
    <property type="entry name" value="CYCLIC-DI-AMP PHOSPHODIESTERASE PGPH"/>
    <property type="match status" value="1"/>
</dbReference>
<feature type="domain" description="HD/PDEase" evidence="2">
    <location>
        <begin position="474"/>
        <end position="632"/>
    </location>
</feature>
<evidence type="ECO:0000256" key="1">
    <source>
        <dbReference type="SAM" id="Phobius"/>
    </source>
</evidence>
<dbReference type="EMBL" id="JAEEGB010000004">
    <property type="protein sequence ID" value="MBI6871724.1"/>
    <property type="molecule type" value="Genomic_DNA"/>
</dbReference>
<dbReference type="AlphaFoldDB" id="A0A934M048"/>
<dbReference type="Gene3D" id="1.10.3210.10">
    <property type="entry name" value="Hypothetical protein af1432"/>
    <property type="match status" value="1"/>
</dbReference>
<name>A0A934M048_9CLOT</name>
<gene>
    <name evidence="3" type="ORF">I6U51_03265</name>
</gene>
<feature type="transmembrane region" description="Helical" evidence="1">
    <location>
        <begin position="21"/>
        <end position="38"/>
    </location>
</feature>
<reference evidence="3" key="1">
    <citation type="submission" date="2020-12" db="EMBL/GenBank/DDBJ databases">
        <title>Clostridium thailandense sp. nov., a novel acetogenic bacterium isolated from peat land soil in Thailand.</title>
        <authorList>
            <person name="Chaikitkaew S."/>
            <person name="Birkeland N.K."/>
        </authorList>
    </citation>
    <scope>NUCLEOTIDE SEQUENCE</scope>
    <source>
        <strain evidence="3">DSM 17425</strain>
    </source>
</reference>
<comment type="caution">
    <text evidence="3">The sequence shown here is derived from an EMBL/GenBank/DDBJ whole genome shotgun (WGS) entry which is preliminary data.</text>
</comment>
<dbReference type="Pfam" id="PF07697">
    <property type="entry name" value="7TMR-HDED"/>
    <property type="match status" value="1"/>
</dbReference>
<protein>
    <submittedName>
        <fullName evidence="3">HD family phosphohydrolase</fullName>
    </submittedName>
</protein>
<dbReference type="RefSeq" id="WP_211141163.1">
    <property type="nucleotide sequence ID" value="NZ_JAEEGB010000004.1"/>
</dbReference>
<dbReference type="SMART" id="SM00471">
    <property type="entry name" value="HDc"/>
    <property type="match status" value="1"/>
</dbReference>
<accession>A0A934M048</accession>
<dbReference type="CDD" id="cd00077">
    <property type="entry name" value="HDc"/>
    <property type="match status" value="1"/>
</dbReference>
<dbReference type="InterPro" id="IPR052722">
    <property type="entry name" value="PgpH_phosphodiesterase"/>
</dbReference>
<evidence type="ECO:0000259" key="2">
    <source>
        <dbReference type="SMART" id="SM00471"/>
    </source>
</evidence>
<feature type="transmembrane region" description="Helical" evidence="1">
    <location>
        <begin position="424"/>
        <end position="445"/>
    </location>
</feature>
<sequence>MKKLSLRRIFGREKANRILTFMLTFVFIYSVLFTTLVTKRYNLKEGDIARVDIKAPREVKDQVSTEARIKQAVDSVPIQYSKKTEVKTEVINRINTFFTKLLQIKDSAGEEKDKAQTLKSSSEISLSDEDYLTLVKLSKEDLKTMQNFLNTTMAELYENNNISDNSQKDNLEDIKRAKENILFTVNSSKLSKSLRDMVITIAYSQISPNFFYDKDKTEELKEEARKKVPPVMIKKDQTIIKEGEPITKYQIELLKDLGLLNDNSHFQWYIYISLSIVILLVIGLEWFYLSRYHSSIYNNTNKLIMINVLSCISILLARTFSVVSPFLIPLACIPMLFTLLVNHKISLTINMLNCILISGAVNFNIEITALAIVNAVIGAIILKKMQQRNDILYSCLYIAVINVIFTFSLGLLLSNNVVDVTKRAMYSCIASILSGVLTIGFLPFLESTFDIVTTIKLLELSNPNNPLLKRLLIEAPGTYHHSILVGNLAEVAAEEVGGNPVLARVSAYYHDAGKIKRPYFFKENQLGNDNPHDKITPNLSTLIITSHVKDGVELSREYKIPKVIRDIIEQHHGTTLVKYFYITAKNSSEKPEDVNEEEFRYPGPKPETKEAGIIMLADSVEAAVRSISEPTKSKIEEMVNNIIKDRLNEGQLDNCDLTLKDINIIKYAFLKVLTGIYHQRIEYPEDKAKSSNI</sequence>
<proteinExistence type="predicted"/>
<dbReference type="InterPro" id="IPR006674">
    <property type="entry name" value="HD_domain"/>
</dbReference>
<dbReference type="Proteomes" id="UP000622687">
    <property type="component" value="Unassembled WGS sequence"/>
</dbReference>
<dbReference type="SUPFAM" id="SSF109604">
    <property type="entry name" value="HD-domain/PDEase-like"/>
    <property type="match status" value="1"/>
</dbReference>
<dbReference type="NCBIfam" id="TIGR00277">
    <property type="entry name" value="HDIG"/>
    <property type="match status" value="1"/>
</dbReference>
<feature type="transmembrane region" description="Helical" evidence="1">
    <location>
        <begin position="354"/>
        <end position="379"/>
    </location>
</feature>
<dbReference type="PANTHER" id="PTHR36442:SF1">
    <property type="entry name" value="CYCLIC-DI-AMP PHOSPHODIESTERASE PGPH"/>
    <property type="match status" value="1"/>
</dbReference>